<proteinExistence type="predicted"/>
<name>A0A8J3E0B9_9PROT</name>
<dbReference type="EMBL" id="BMJQ01000001">
    <property type="protein sequence ID" value="GGF00435.1"/>
    <property type="molecule type" value="Genomic_DNA"/>
</dbReference>
<sequence length="129" mass="14387">MTYNIALVIESYKKDKKDQAAQKVEIQNDSSASVFPSNIEAVTSLTEKHKRIRAPLRAKILWPSRIRKHVAIPKELALCPFSKPRGDTHHEAALSSDSTKFVQISLVRLGKIIEIVEKFVDAHGLGTPS</sequence>
<keyword evidence="2" id="KW-1185">Reference proteome</keyword>
<reference evidence="1" key="2">
    <citation type="submission" date="2020-09" db="EMBL/GenBank/DDBJ databases">
        <authorList>
            <person name="Sun Q."/>
            <person name="Zhou Y."/>
        </authorList>
    </citation>
    <scope>NUCLEOTIDE SEQUENCE</scope>
    <source>
        <strain evidence="1">CGMCC 1.15725</strain>
    </source>
</reference>
<comment type="caution">
    <text evidence="1">The sequence shown here is derived from an EMBL/GenBank/DDBJ whole genome shotgun (WGS) entry which is preliminary data.</text>
</comment>
<accession>A0A8J3E0B9</accession>
<gene>
    <name evidence="1" type="ORF">GCM10011611_02550</name>
</gene>
<dbReference type="Proteomes" id="UP000646365">
    <property type="component" value="Unassembled WGS sequence"/>
</dbReference>
<evidence type="ECO:0000313" key="1">
    <source>
        <dbReference type="EMBL" id="GGF00435.1"/>
    </source>
</evidence>
<organism evidence="1 2">
    <name type="scientific">Aliidongia dinghuensis</name>
    <dbReference type="NCBI Taxonomy" id="1867774"/>
    <lineage>
        <taxon>Bacteria</taxon>
        <taxon>Pseudomonadati</taxon>
        <taxon>Pseudomonadota</taxon>
        <taxon>Alphaproteobacteria</taxon>
        <taxon>Rhodospirillales</taxon>
        <taxon>Dongiaceae</taxon>
        <taxon>Aliidongia</taxon>
    </lineage>
</organism>
<dbReference type="AlphaFoldDB" id="A0A8J3E0B9"/>
<evidence type="ECO:0000313" key="2">
    <source>
        <dbReference type="Proteomes" id="UP000646365"/>
    </source>
</evidence>
<protein>
    <submittedName>
        <fullName evidence="1">Uncharacterized protein</fullName>
    </submittedName>
</protein>
<reference evidence="1" key="1">
    <citation type="journal article" date="2014" name="Int. J. Syst. Evol. Microbiol.">
        <title>Complete genome sequence of Corynebacterium casei LMG S-19264T (=DSM 44701T), isolated from a smear-ripened cheese.</title>
        <authorList>
            <consortium name="US DOE Joint Genome Institute (JGI-PGF)"/>
            <person name="Walter F."/>
            <person name="Albersmeier A."/>
            <person name="Kalinowski J."/>
            <person name="Ruckert C."/>
        </authorList>
    </citation>
    <scope>NUCLEOTIDE SEQUENCE</scope>
    <source>
        <strain evidence="1">CGMCC 1.15725</strain>
    </source>
</reference>